<gene>
    <name evidence="1" type="ORF">GLOIN_2v1726677</name>
</gene>
<protein>
    <submittedName>
        <fullName evidence="1">Uncharacterized protein</fullName>
    </submittedName>
</protein>
<reference evidence="1 2" key="1">
    <citation type="journal article" date="2013" name="Proc. Natl. Acad. Sci. U.S.A.">
        <title>Genome of an arbuscular mycorrhizal fungus provides insight into the oldest plant symbiosis.</title>
        <authorList>
            <person name="Tisserant E."/>
            <person name="Malbreil M."/>
            <person name="Kuo A."/>
            <person name="Kohler A."/>
            <person name="Symeonidi A."/>
            <person name="Balestrini R."/>
            <person name="Charron P."/>
            <person name="Duensing N."/>
            <person name="Frei Dit Frey N."/>
            <person name="Gianinazzi-Pearson V."/>
            <person name="Gilbert L.B."/>
            <person name="Handa Y."/>
            <person name="Herr J.R."/>
            <person name="Hijri M."/>
            <person name="Koul R."/>
            <person name="Kawaguchi M."/>
            <person name="Krajinski F."/>
            <person name="Lammers P.J."/>
            <person name="Masclaux F.G."/>
            <person name="Murat C."/>
            <person name="Morin E."/>
            <person name="Ndikumana S."/>
            <person name="Pagni M."/>
            <person name="Petitpierre D."/>
            <person name="Requena N."/>
            <person name="Rosikiewicz P."/>
            <person name="Riley R."/>
            <person name="Saito K."/>
            <person name="San Clemente H."/>
            <person name="Shapiro H."/>
            <person name="van Tuinen D."/>
            <person name="Becard G."/>
            <person name="Bonfante P."/>
            <person name="Paszkowski U."/>
            <person name="Shachar-Hill Y.Y."/>
            <person name="Tuskan G.A."/>
            <person name="Young P.W."/>
            <person name="Sanders I.R."/>
            <person name="Henrissat B."/>
            <person name="Rensing S.A."/>
            <person name="Grigoriev I.V."/>
            <person name="Corradi N."/>
            <person name="Roux C."/>
            <person name="Martin F."/>
        </authorList>
    </citation>
    <scope>NUCLEOTIDE SEQUENCE [LARGE SCALE GENOMIC DNA]</scope>
    <source>
        <strain evidence="1 2">DAOM 197198</strain>
    </source>
</reference>
<comment type="caution">
    <text evidence="1">The sequence shown here is derived from an EMBL/GenBank/DDBJ whole genome shotgun (WGS) entry which is preliminary data.</text>
</comment>
<proteinExistence type="predicted"/>
<keyword evidence="2" id="KW-1185">Reference proteome</keyword>
<organism evidence="1 2">
    <name type="scientific">Rhizophagus irregularis (strain DAOM 181602 / DAOM 197198 / MUCL 43194)</name>
    <name type="common">Arbuscular mycorrhizal fungus</name>
    <name type="synonym">Glomus intraradices</name>
    <dbReference type="NCBI Taxonomy" id="747089"/>
    <lineage>
        <taxon>Eukaryota</taxon>
        <taxon>Fungi</taxon>
        <taxon>Fungi incertae sedis</taxon>
        <taxon>Mucoromycota</taxon>
        <taxon>Glomeromycotina</taxon>
        <taxon>Glomeromycetes</taxon>
        <taxon>Glomerales</taxon>
        <taxon>Glomeraceae</taxon>
        <taxon>Rhizophagus</taxon>
    </lineage>
</organism>
<dbReference type="Proteomes" id="UP000018888">
    <property type="component" value="Unassembled WGS sequence"/>
</dbReference>
<dbReference type="AlphaFoldDB" id="A0A2P4P0M0"/>
<evidence type="ECO:0000313" key="2">
    <source>
        <dbReference type="Proteomes" id="UP000018888"/>
    </source>
</evidence>
<accession>A0A2P4P0M0</accession>
<name>A0A2P4P0M0_RHIID</name>
<reference evidence="1 2" key="2">
    <citation type="journal article" date="2018" name="New Phytol.">
        <title>High intraspecific genome diversity in the model arbuscular mycorrhizal symbiont Rhizophagus irregularis.</title>
        <authorList>
            <person name="Chen E.C.H."/>
            <person name="Morin E."/>
            <person name="Beaudet D."/>
            <person name="Noel J."/>
            <person name="Yildirir G."/>
            <person name="Ndikumana S."/>
            <person name="Charron P."/>
            <person name="St-Onge C."/>
            <person name="Giorgi J."/>
            <person name="Kruger M."/>
            <person name="Marton T."/>
            <person name="Ropars J."/>
            <person name="Grigoriev I.V."/>
            <person name="Hainaut M."/>
            <person name="Henrissat B."/>
            <person name="Roux C."/>
            <person name="Martin F."/>
            <person name="Corradi N."/>
        </authorList>
    </citation>
    <scope>NUCLEOTIDE SEQUENCE [LARGE SCALE GENOMIC DNA]</scope>
    <source>
        <strain evidence="1 2">DAOM 197198</strain>
    </source>
</reference>
<dbReference type="EMBL" id="AUPC02000487">
    <property type="protein sequence ID" value="POG58914.1"/>
    <property type="molecule type" value="Genomic_DNA"/>
</dbReference>
<evidence type="ECO:0000313" key="1">
    <source>
        <dbReference type="EMBL" id="POG58914.1"/>
    </source>
</evidence>
<sequence length="98" mass="11561">MTFIERLIIVLKTIQVTKYNLVTIFVTHVETIIYITDDFLTITLNCIFGIEEINIHMFQISILYEYFLSNLFIVFYNFISKFGISIVDAATVFFRKLT</sequence>